<feature type="chain" id="PRO_5012694013" description="DUF4920 domain-containing protein" evidence="1">
    <location>
        <begin position="27"/>
        <end position="148"/>
    </location>
</feature>
<name>A0A255Z7S9_9PROT</name>
<reference evidence="2 3" key="1">
    <citation type="submission" date="2017-07" db="EMBL/GenBank/DDBJ databases">
        <title>Niveispirillum cyanobacteriorum sp. nov., isolated from cyanobacterial aggregates in a eutrophic lake.</title>
        <authorList>
            <person name="Cai H."/>
        </authorList>
    </citation>
    <scope>NUCLEOTIDE SEQUENCE [LARGE SCALE GENOMIC DNA]</scope>
    <source>
        <strain evidence="3">TH1-14</strain>
    </source>
</reference>
<keyword evidence="3" id="KW-1185">Reference proteome</keyword>
<protein>
    <recommendedName>
        <fullName evidence="4">DUF4920 domain-containing protein</fullName>
    </recommendedName>
</protein>
<evidence type="ECO:0008006" key="4">
    <source>
        <dbReference type="Google" id="ProtNLM"/>
    </source>
</evidence>
<evidence type="ECO:0000256" key="1">
    <source>
        <dbReference type="SAM" id="SignalP"/>
    </source>
</evidence>
<sequence>MRRNIILRVLIFTALPAILFAGAANASGLDLAQVAGKPKPAVEKVLGKADSCGTVSPSKVGKVPKCVFQGGKVEIVFIDGKADWITVYAPGVRFDQDAIAALGLAARKPDFSNAFTMRWKGIGGYREVAAFPGAGNEVDYLYVRAVTD</sequence>
<comment type="caution">
    <text evidence="2">The sequence shown here is derived from an EMBL/GenBank/DDBJ whole genome shotgun (WGS) entry which is preliminary data.</text>
</comment>
<accession>A0A255Z7S9</accession>
<evidence type="ECO:0000313" key="3">
    <source>
        <dbReference type="Proteomes" id="UP000216998"/>
    </source>
</evidence>
<feature type="signal peptide" evidence="1">
    <location>
        <begin position="1"/>
        <end position="26"/>
    </location>
</feature>
<gene>
    <name evidence="2" type="ORF">CHU95_01195</name>
</gene>
<evidence type="ECO:0000313" key="2">
    <source>
        <dbReference type="EMBL" id="OYQ37506.1"/>
    </source>
</evidence>
<dbReference type="Proteomes" id="UP000216998">
    <property type="component" value="Unassembled WGS sequence"/>
</dbReference>
<proteinExistence type="predicted"/>
<dbReference type="AlphaFoldDB" id="A0A255Z7S9"/>
<keyword evidence="1" id="KW-0732">Signal</keyword>
<organism evidence="2 3">
    <name type="scientific">Niveispirillum lacus</name>
    <dbReference type="NCBI Taxonomy" id="1981099"/>
    <lineage>
        <taxon>Bacteria</taxon>
        <taxon>Pseudomonadati</taxon>
        <taxon>Pseudomonadota</taxon>
        <taxon>Alphaproteobacteria</taxon>
        <taxon>Rhodospirillales</taxon>
        <taxon>Azospirillaceae</taxon>
        <taxon>Niveispirillum</taxon>
    </lineage>
</organism>
<dbReference type="EMBL" id="NOXU01000014">
    <property type="protein sequence ID" value="OYQ37506.1"/>
    <property type="molecule type" value="Genomic_DNA"/>
</dbReference>